<organism evidence="2 3">
    <name type="scientific">Durusdinium trenchii</name>
    <dbReference type="NCBI Taxonomy" id="1381693"/>
    <lineage>
        <taxon>Eukaryota</taxon>
        <taxon>Sar</taxon>
        <taxon>Alveolata</taxon>
        <taxon>Dinophyceae</taxon>
        <taxon>Suessiales</taxon>
        <taxon>Symbiodiniaceae</taxon>
        <taxon>Durusdinium</taxon>
    </lineage>
</organism>
<evidence type="ECO:0000256" key="1">
    <source>
        <dbReference type="SAM" id="Phobius"/>
    </source>
</evidence>
<keyword evidence="1" id="KW-0472">Membrane</keyword>
<feature type="transmembrane region" description="Helical" evidence="1">
    <location>
        <begin position="142"/>
        <end position="160"/>
    </location>
</feature>
<evidence type="ECO:0000313" key="3">
    <source>
        <dbReference type="Proteomes" id="UP001642464"/>
    </source>
</evidence>
<protein>
    <submittedName>
        <fullName evidence="2">Phytanoyl-CoA dioxygenase (Phytanic acid oxidase) (Phytanoyl-CoA alpha-hydroxylase) (PhyH)</fullName>
    </submittedName>
</protein>
<evidence type="ECO:0000313" key="2">
    <source>
        <dbReference type="EMBL" id="CAK8993956.1"/>
    </source>
</evidence>
<dbReference type="PANTHER" id="PTHR31630:SF6">
    <property type="entry name" value="PHYTANOYL-COA DIOXYGENASE-RELATED"/>
    <property type="match status" value="1"/>
</dbReference>
<keyword evidence="3" id="KW-1185">Reference proteome</keyword>
<dbReference type="Proteomes" id="UP001642464">
    <property type="component" value="Unassembled WGS sequence"/>
</dbReference>
<keyword evidence="2" id="KW-0223">Dioxygenase</keyword>
<dbReference type="InterPro" id="IPR008775">
    <property type="entry name" value="Phytyl_CoA_dOase-like"/>
</dbReference>
<dbReference type="Pfam" id="PF05721">
    <property type="entry name" value="PhyH"/>
    <property type="match status" value="1"/>
</dbReference>
<dbReference type="PANTHER" id="PTHR31630">
    <property type="entry name" value="PHYTANOYL-COA DIOXYGENASE-RELATED-RELATED"/>
    <property type="match status" value="1"/>
</dbReference>
<comment type="caution">
    <text evidence="2">The sequence shown here is derived from an EMBL/GenBank/DDBJ whole genome shotgun (WGS) entry which is preliminary data.</text>
</comment>
<sequence>MYTGGKDCAVIRWDIETGKKDIFPGGRNRFECGGHFEKVLSVCLLEQRGLLVSAGVDRVVAAKEAAEAIQKELLAESLEPLKLAARLNRDHSGSYLVINLLRLVVSVQQWLSRAARNVVVVHGADVSQYCTLQRMDLAQQRIMGSFPVVLFFACYLSWVGKADHPKEAMVEVTRCWSTRGRICAIVPWKCGSKSEDDDVCHTSAFRITSPAEGDLSLRLVSRRAQAHGPHVKKLRSSLTFRQMTLKNNRLSGCSASCEDEPCKLCPSAKAQRKDMWKEAQQMAQGILREWMEEHPGEMMPDVVLHLCHVKIKESFPLGDRSQELQAFVRYAHLDLLRVKDPPRKLRSEEDWQRLFPRYPALDNGFLVSFEPSDSLGIREALHKYGFCIVKVLTREECEKSVIAMFEEINSLRNKKGIEGPLIEVDDPSTWADKNWPSSSKFLIDSIALHPQAFANRCSREIYKAFQNIFEESRLHVSVDKWGVARGANDRPRWRVGLKPHWDVNPWQCLRDLEMGNPGYQGVVALRDHDLETGCHLTLPGCAHFLKQWSLERKLEKVSKSMKSFRAAEDDPILRYMQPVPLQQGEMVIWSVAQLHGSTHNKSDKMRLTQYIRMFPAKEAEWNINYDDRDGFSCTRVLPKCLRAGDLDHSQLESLDHFSRQLLGLEPWA</sequence>
<accession>A0ABP0HUS0</accession>
<dbReference type="GO" id="GO:0051213">
    <property type="term" value="F:dioxygenase activity"/>
    <property type="evidence" value="ECO:0007669"/>
    <property type="project" value="UniProtKB-KW"/>
</dbReference>
<keyword evidence="1" id="KW-0812">Transmembrane</keyword>
<dbReference type="EMBL" id="CAXAMM010001914">
    <property type="protein sequence ID" value="CAK8993956.1"/>
    <property type="molecule type" value="Genomic_DNA"/>
</dbReference>
<dbReference type="SUPFAM" id="SSF51197">
    <property type="entry name" value="Clavaminate synthase-like"/>
    <property type="match status" value="1"/>
</dbReference>
<dbReference type="Gene3D" id="2.60.120.620">
    <property type="entry name" value="q2cbj1_9rhob like domain"/>
    <property type="match status" value="1"/>
</dbReference>
<reference evidence="2 3" key="1">
    <citation type="submission" date="2024-02" db="EMBL/GenBank/DDBJ databases">
        <authorList>
            <person name="Chen Y."/>
            <person name="Shah S."/>
            <person name="Dougan E. K."/>
            <person name="Thang M."/>
            <person name="Chan C."/>
        </authorList>
    </citation>
    <scope>NUCLEOTIDE SEQUENCE [LARGE SCALE GENOMIC DNA]</scope>
</reference>
<name>A0ABP0HUS0_9DINO</name>
<keyword evidence="2" id="KW-0560">Oxidoreductase</keyword>
<proteinExistence type="predicted"/>
<gene>
    <name evidence="2" type="ORF">SCF082_LOCUS3730</name>
</gene>
<keyword evidence="1" id="KW-1133">Transmembrane helix</keyword>